<reference evidence="11" key="1">
    <citation type="submission" date="2021-01" db="EMBL/GenBank/DDBJ databases">
        <title>Adiantum capillus-veneris genome.</title>
        <authorList>
            <person name="Fang Y."/>
            <person name="Liao Q."/>
        </authorList>
    </citation>
    <scope>NUCLEOTIDE SEQUENCE</scope>
    <source>
        <strain evidence="11">H3</strain>
        <tissue evidence="11">Leaf</tissue>
    </source>
</reference>
<feature type="compositionally biased region" description="Basic residues" evidence="8">
    <location>
        <begin position="132"/>
        <end position="141"/>
    </location>
</feature>
<feature type="compositionally biased region" description="Polar residues" evidence="8">
    <location>
        <begin position="147"/>
        <end position="156"/>
    </location>
</feature>
<comment type="similarity">
    <text evidence="2">Belongs to the CONSTANS family.</text>
</comment>
<dbReference type="GO" id="GO:0005634">
    <property type="term" value="C:nucleus"/>
    <property type="evidence" value="ECO:0007669"/>
    <property type="project" value="UniProtKB-SubCell"/>
</dbReference>
<dbReference type="PANTHER" id="PTHR31874">
    <property type="entry name" value="CCT MOTIF FAMILY PROTEIN, EXPRESSED"/>
    <property type="match status" value="1"/>
</dbReference>
<dbReference type="EMBL" id="JABFUD020000007">
    <property type="protein sequence ID" value="KAI5077613.1"/>
    <property type="molecule type" value="Genomic_DNA"/>
</dbReference>
<feature type="region of interest" description="Disordered" evidence="8">
    <location>
        <begin position="121"/>
        <end position="194"/>
    </location>
</feature>
<dbReference type="InterPro" id="IPR010402">
    <property type="entry name" value="CCT_domain"/>
</dbReference>
<organism evidence="11 12">
    <name type="scientific">Adiantum capillus-veneris</name>
    <name type="common">Maidenhair fern</name>
    <dbReference type="NCBI Taxonomy" id="13818"/>
    <lineage>
        <taxon>Eukaryota</taxon>
        <taxon>Viridiplantae</taxon>
        <taxon>Streptophyta</taxon>
        <taxon>Embryophyta</taxon>
        <taxon>Tracheophyta</taxon>
        <taxon>Polypodiopsida</taxon>
        <taxon>Polypodiidae</taxon>
        <taxon>Polypodiales</taxon>
        <taxon>Pteridineae</taxon>
        <taxon>Pteridaceae</taxon>
        <taxon>Vittarioideae</taxon>
        <taxon>Adiantum</taxon>
    </lineage>
</organism>
<gene>
    <name evidence="11" type="ORF">GOP47_0007437</name>
</gene>
<dbReference type="GO" id="GO:0006355">
    <property type="term" value="P:regulation of DNA-templated transcription"/>
    <property type="evidence" value="ECO:0007669"/>
    <property type="project" value="TreeGrafter"/>
</dbReference>
<evidence type="ECO:0000256" key="2">
    <source>
        <dbReference type="ARBA" id="ARBA00010024"/>
    </source>
</evidence>
<comment type="subcellular location">
    <subcellularLocation>
        <location evidence="1 7">Nucleus</location>
    </subcellularLocation>
</comment>
<dbReference type="OrthoDB" id="153872at2759"/>
<evidence type="ECO:0000256" key="1">
    <source>
        <dbReference type="ARBA" id="ARBA00004123"/>
    </source>
</evidence>
<proteinExistence type="inferred from homology"/>
<evidence type="ECO:0000256" key="4">
    <source>
        <dbReference type="ARBA" id="ARBA00022833"/>
    </source>
</evidence>
<evidence type="ECO:0000259" key="9">
    <source>
        <dbReference type="PROSITE" id="PS50119"/>
    </source>
</evidence>
<evidence type="ECO:0000256" key="6">
    <source>
        <dbReference type="PROSITE-ProRule" id="PRU00024"/>
    </source>
</evidence>
<keyword evidence="4" id="KW-0862">Zinc</keyword>
<comment type="caution">
    <text evidence="11">The sequence shown here is derived from an EMBL/GenBank/DDBJ whole genome shotgun (WGS) entry which is preliminary data.</text>
</comment>
<dbReference type="Pfam" id="PF00643">
    <property type="entry name" value="zf-B_box"/>
    <property type="match status" value="1"/>
</dbReference>
<evidence type="ECO:0000313" key="11">
    <source>
        <dbReference type="EMBL" id="KAI5077613.1"/>
    </source>
</evidence>
<protein>
    <submittedName>
        <fullName evidence="11">Uncharacterized protein</fullName>
    </submittedName>
</protein>
<evidence type="ECO:0000256" key="5">
    <source>
        <dbReference type="ARBA" id="ARBA00023242"/>
    </source>
</evidence>
<dbReference type="PROSITE" id="PS50119">
    <property type="entry name" value="ZF_BBOX"/>
    <property type="match status" value="1"/>
</dbReference>
<sequence length="653" mass="73024">MLRWTAIKQYLLKWIMFSSIVRKMLSWTKCYAFAPFLLFNPPDSSLKSLVRIKSVTPTAEMVLSEIRTSMVIAGRGARACDMCGKERARWYCAADEAYLCERCDGSVHSANAVAKRHERVRLGPNGAPVKLKPSHHHSRKIKLNEPPTLNESNVSPSDVRKGDVQKWNYTSRKRSRTTRRGANTSGQSLFNPTPTVNLESCSSTIINEENNETNLLLYDLLTNDNQLGGDFSETAPVEMKSEPFSPPSSTLTSRDFLDVKVEESGFTHEVPTYEPLLEDLIDSTHEDFMEKLMPSSPSPCNVSCGSGASTSTTLELNTTADARCKEVKLETAPLDGDAEALHMYDLVDSSAGDINEGVTISEDSDIDTFDVMDLCSNANFDDNLKADELKEEFPDMEMWKSAYRLDQGSCASVFEGNPFKAKGERDLEIGCMDTDSLQEENVEPLQQCPQKPSLKRPLSLHLDYEDVINSWSDRGSLWMDGQRPQIVPDVNFLDHGFTECGMVMVAESSCNNSMCSQAGQVPSLVVVDKGREARVLRYKEKRRTRLFSKRIRYEVRKLNAERRPRMKGRFVKRAAIAALAAISRREQQKQGNSLVHMYEGKLLASLVFSPSLVSVVKSATSPFFVLLRKDLWIRPFLCCIPGGRGLSTPVGVV</sequence>
<dbReference type="PANTHER" id="PTHR31874:SF1">
    <property type="entry name" value="ZINC FINGER PROTEIN CONSTANS-LIKE 6"/>
    <property type="match status" value="1"/>
</dbReference>
<feature type="domain" description="B box-type" evidence="9">
    <location>
        <begin position="75"/>
        <end position="122"/>
    </location>
</feature>
<dbReference type="InterPro" id="IPR052453">
    <property type="entry name" value="CONSTANS-like_ZF"/>
</dbReference>
<accession>A0A9D4V1J8</accession>
<evidence type="ECO:0000256" key="8">
    <source>
        <dbReference type="SAM" id="MobiDB-lite"/>
    </source>
</evidence>
<keyword evidence="3" id="KW-0479">Metal-binding</keyword>
<dbReference type="GO" id="GO:0008270">
    <property type="term" value="F:zinc ion binding"/>
    <property type="evidence" value="ECO:0007669"/>
    <property type="project" value="UniProtKB-KW"/>
</dbReference>
<dbReference type="PROSITE" id="PS51017">
    <property type="entry name" value="CCT"/>
    <property type="match status" value="1"/>
</dbReference>
<feature type="compositionally biased region" description="Polar residues" evidence="8">
    <location>
        <begin position="181"/>
        <end position="194"/>
    </location>
</feature>
<evidence type="ECO:0000259" key="10">
    <source>
        <dbReference type="PROSITE" id="PS51017"/>
    </source>
</evidence>
<dbReference type="AlphaFoldDB" id="A0A9D4V1J8"/>
<dbReference type="InterPro" id="IPR000315">
    <property type="entry name" value="Znf_B-box"/>
</dbReference>
<dbReference type="Pfam" id="PF06203">
    <property type="entry name" value="CCT"/>
    <property type="match status" value="1"/>
</dbReference>
<dbReference type="CDD" id="cd19821">
    <property type="entry name" value="Bbox1_BBX-like"/>
    <property type="match status" value="1"/>
</dbReference>
<dbReference type="InterPro" id="IPR049808">
    <property type="entry name" value="CONSTANS-like_Bbox1"/>
</dbReference>
<evidence type="ECO:0000256" key="3">
    <source>
        <dbReference type="ARBA" id="ARBA00022723"/>
    </source>
</evidence>
<dbReference type="SMART" id="SM00336">
    <property type="entry name" value="BBOX"/>
    <property type="match status" value="1"/>
</dbReference>
<keyword evidence="12" id="KW-1185">Reference proteome</keyword>
<keyword evidence="6" id="KW-0863">Zinc-finger</keyword>
<evidence type="ECO:0000313" key="12">
    <source>
        <dbReference type="Proteomes" id="UP000886520"/>
    </source>
</evidence>
<keyword evidence="5 7" id="KW-0539">Nucleus</keyword>
<evidence type="ECO:0000256" key="7">
    <source>
        <dbReference type="PROSITE-ProRule" id="PRU00357"/>
    </source>
</evidence>
<dbReference type="Proteomes" id="UP000886520">
    <property type="component" value="Chromosome 7"/>
</dbReference>
<feature type="domain" description="CCT" evidence="10">
    <location>
        <begin position="531"/>
        <end position="573"/>
    </location>
</feature>
<name>A0A9D4V1J8_ADICA</name>